<name>A0A8C0V9K1_CYACU</name>
<dbReference type="AlphaFoldDB" id="A0A8C0V9K1"/>
<feature type="domain" description="C-type lectin" evidence="4">
    <location>
        <begin position="91"/>
        <end position="204"/>
    </location>
</feature>
<keyword evidence="6" id="KW-1185">Reference proteome</keyword>
<dbReference type="InterPro" id="IPR001304">
    <property type="entry name" value="C-type_lectin-like"/>
</dbReference>
<evidence type="ECO:0000259" key="4">
    <source>
        <dbReference type="PROSITE" id="PS50041"/>
    </source>
</evidence>
<dbReference type="Gene3D" id="3.10.100.10">
    <property type="entry name" value="Mannose-Binding Protein A, subunit A"/>
    <property type="match status" value="1"/>
</dbReference>
<sequence>MWPCLLLALALLGTVPASHPGECPPAPVSVPHSPARPQEHPGMSLPPQCHAHPTDTTCLGLAEGPLVPVLGPAAPRQLQGVPAAESSPLYYTVVKKLRTYAKAQRYCQDVYRGQLASVHSASRNQELRKLARTYKIIISPWIGAVTSKRAGNWESCWEDSSPWNYANWAPTQPLHIVTTCTTLSVRDGLWRSRFCLQLRPFICQY</sequence>
<evidence type="ECO:0000313" key="6">
    <source>
        <dbReference type="Proteomes" id="UP000694410"/>
    </source>
</evidence>
<dbReference type="PROSITE" id="PS00615">
    <property type="entry name" value="C_TYPE_LECTIN_1"/>
    <property type="match status" value="1"/>
</dbReference>
<proteinExistence type="predicted"/>
<evidence type="ECO:0000313" key="5">
    <source>
        <dbReference type="Ensembl" id="ENSCCEP00000018586.1"/>
    </source>
</evidence>
<reference evidence="5" key="1">
    <citation type="submission" date="2025-08" db="UniProtKB">
        <authorList>
            <consortium name="Ensembl"/>
        </authorList>
    </citation>
    <scope>IDENTIFICATION</scope>
</reference>
<dbReference type="SMART" id="SM00034">
    <property type="entry name" value="CLECT"/>
    <property type="match status" value="1"/>
</dbReference>
<dbReference type="PROSITE" id="PS50041">
    <property type="entry name" value="C_TYPE_LECTIN_2"/>
    <property type="match status" value="1"/>
</dbReference>
<reference evidence="5" key="2">
    <citation type="submission" date="2025-09" db="UniProtKB">
        <authorList>
            <consortium name="Ensembl"/>
        </authorList>
    </citation>
    <scope>IDENTIFICATION</scope>
</reference>
<evidence type="ECO:0000256" key="1">
    <source>
        <dbReference type="ARBA" id="ARBA00023157"/>
    </source>
</evidence>
<feature type="region of interest" description="Disordered" evidence="2">
    <location>
        <begin position="23"/>
        <end position="43"/>
    </location>
</feature>
<dbReference type="Proteomes" id="UP000694410">
    <property type="component" value="Unplaced"/>
</dbReference>
<dbReference type="InterPro" id="IPR018378">
    <property type="entry name" value="C-type_lectin_CS"/>
</dbReference>
<dbReference type="InterPro" id="IPR016186">
    <property type="entry name" value="C-type_lectin-like/link_sf"/>
</dbReference>
<evidence type="ECO:0000256" key="3">
    <source>
        <dbReference type="SAM" id="SignalP"/>
    </source>
</evidence>
<keyword evidence="1" id="KW-1015">Disulfide bond</keyword>
<dbReference type="InterPro" id="IPR050111">
    <property type="entry name" value="C-type_lectin/snaclec_domain"/>
</dbReference>
<organism evidence="5 6">
    <name type="scientific">Cyanistes caeruleus</name>
    <name type="common">Eurasian blue tit</name>
    <name type="synonym">Parus caeruleus</name>
    <dbReference type="NCBI Taxonomy" id="156563"/>
    <lineage>
        <taxon>Eukaryota</taxon>
        <taxon>Metazoa</taxon>
        <taxon>Chordata</taxon>
        <taxon>Craniata</taxon>
        <taxon>Vertebrata</taxon>
        <taxon>Euteleostomi</taxon>
        <taxon>Archelosauria</taxon>
        <taxon>Archosauria</taxon>
        <taxon>Dinosauria</taxon>
        <taxon>Saurischia</taxon>
        <taxon>Theropoda</taxon>
        <taxon>Coelurosauria</taxon>
        <taxon>Aves</taxon>
        <taxon>Neognathae</taxon>
        <taxon>Neoaves</taxon>
        <taxon>Telluraves</taxon>
        <taxon>Australaves</taxon>
        <taxon>Passeriformes</taxon>
        <taxon>Paridae</taxon>
        <taxon>Cyanistes</taxon>
    </lineage>
</organism>
<dbReference type="SUPFAM" id="SSF56436">
    <property type="entry name" value="C-type lectin-like"/>
    <property type="match status" value="1"/>
</dbReference>
<dbReference type="PANTHER" id="PTHR22803">
    <property type="entry name" value="MANNOSE, PHOSPHOLIPASE, LECTIN RECEPTOR RELATED"/>
    <property type="match status" value="1"/>
</dbReference>
<protein>
    <submittedName>
        <fullName evidence="5">Proteoglycan 3-like</fullName>
    </submittedName>
</protein>
<feature type="chain" id="PRO_5034733329" evidence="3">
    <location>
        <begin position="18"/>
        <end position="205"/>
    </location>
</feature>
<feature type="signal peptide" evidence="3">
    <location>
        <begin position="1"/>
        <end position="17"/>
    </location>
</feature>
<evidence type="ECO:0000256" key="2">
    <source>
        <dbReference type="SAM" id="MobiDB-lite"/>
    </source>
</evidence>
<gene>
    <name evidence="5" type="primary">LOC111930581</name>
</gene>
<dbReference type="InterPro" id="IPR016187">
    <property type="entry name" value="CTDL_fold"/>
</dbReference>
<dbReference type="Ensembl" id="ENSCCET00000028425.1">
    <property type="protein sequence ID" value="ENSCCEP00000018586.1"/>
    <property type="gene ID" value="ENSCCEG00000017018.1"/>
</dbReference>
<keyword evidence="3" id="KW-0732">Signal</keyword>
<dbReference type="Pfam" id="PF00059">
    <property type="entry name" value="Lectin_C"/>
    <property type="match status" value="1"/>
</dbReference>
<accession>A0A8C0V9K1</accession>